<dbReference type="Proteomes" id="UP000746690">
    <property type="component" value="Unassembled WGS sequence"/>
</dbReference>
<accession>A0ABX1RW14</accession>
<protein>
    <recommendedName>
        <fullName evidence="4">Anti-sigma factor</fullName>
    </recommendedName>
</protein>
<keyword evidence="1" id="KW-0812">Transmembrane</keyword>
<comment type="caution">
    <text evidence="2">The sequence shown here is derived from an EMBL/GenBank/DDBJ whole genome shotgun (WGS) entry which is preliminary data.</text>
</comment>
<name>A0ABX1RW14_9FLAO</name>
<gene>
    <name evidence="2" type="ORF">HHX25_06930</name>
</gene>
<dbReference type="RefSeq" id="WP_169671542.1">
    <property type="nucleotide sequence ID" value="NZ_JABBHF010000003.1"/>
</dbReference>
<keyword evidence="1" id="KW-1133">Transmembrane helix</keyword>
<reference evidence="2 3" key="1">
    <citation type="submission" date="2020-04" db="EMBL/GenBank/DDBJ databases">
        <title>A Flavivirga sp. nov.</title>
        <authorList>
            <person name="Sun X."/>
        </authorList>
    </citation>
    <scope>NUCLEOTIDE SEQUENCE [LARGE SCALE GENOMIC DNA]</scope>
    <source>
        <strain evidence="2 3">Y03</strain>
    </source>
</reference>
<dbReference type="EMBL" id="JABBHF010000003">
    <property type="protein sequence ID" value="NMH87233.1"/>
    <property type="molecule type" value="Genomic_DNA"/>
</dbReference>
<evidence type="ECO:0000256" key="1">
    <source>
        <dbReference type="SAM" id="Phobius"/>
    </source>
</evidence>
<organism evidence="2 3">
    <name type="scientific">Flavivirga algicola</name>
    <dbReference type="NCBI Taxonomy" id="2729136"/>
    <lineage>
        <taxon>Bacteria</taxon>
        <taxon>Pseudomonadati</taxon>
        <taxon>Bacteroidota</taxon>
        <taxon>Flavobacteriia</taxon>
        <taxon>Flavobacteriales</taxon>
        <taxon>Flavobacteriaceae</taxon>
        <taxon>Flavivirga</taxon>
    </lineage>
</organism>
<keyword evidence="1" id="KW-0472">Membrane</keyword>
<keyword evidence="3" id="KW-1185">Reference proteome</keyword>
<evidence type="ECO:0000313" key="3">
    <source>
        <dbReference type="Proteomes" id="UP000746690"/>
    </source>
</evidence>
<evidence type="ECO:0008006" key="4">
    <source>
        <dbReference type="Google" id="ProtNLM"/>
    </source>
</evidence>
<evidence type="ECO:0000313" key="2">
    <source>
        <dbReference type="EMBL" id="NMH87233.1"/>
    </source>
</evidence>
<proteinExistence type="predicted"/>
<feature type="transmembrane region" description="Helical" evidence="1">
    <location>
        <begin position="71"/>
        <end position="92"/>
    </location>
</feature>
<sequence length="213" mass="24460">MQVDDKLLEKYYKGHCTKAEREAVEQWLASDTFDDVPLQLSNKAEKEVHKQQIWQQVSQVFNVPTVLYKKIISYAAACIILLFIGYKSMLIFNNTVVNPSMAINNDCVESSKQIPIRGTNFTLINNDCIEETIIYWKNTKSEVVFSGKVEIRHTNTRAVAYRKLTAKNAGIKPEKGLRYFAFNVKDKNGTEKTHLVDEAGFKAHFPRLQFFLS</sequence>